<proteinExistence type="predicted"/>
<protein>
    <submittedName>
        <fullName evidence="1">Uncharacterized protein</fullName>
    </submittedName>
</protein>
<sequence>MFQLRKFAVIGWLAFVVNCGSFGIQGSLDFHGALIDSVKEETPSATTVTVMNRMSESTSAPIQTSTTSSERICTKSIAMLTLFTPSSAVHLPCSVRSTPISNGQPHQESAFKSIKTPYFQQNKTTYSRSRIEDARLIQVSFEVWVTPLVIDCAYDIVREVIPLPLEDHIRPQESTQVDLAVEPSGVSRVRHVCELVECQRWDDDDPLIWMQQDNDARGKRIRACTHALQQYIKARRSAVTDDCCKMDVVTFQ</sequence>
<dbReference type="EMBL" id="KZ824553">
    <property type="protein sequence ID" value="RAK87830.1"/>
    <property type="molecule type" value="Genomic_DNA"/>
</dbReference>
<evidence type="ECO:0000313" key="2">
    <source>
        <dbReference type="Proteomes" id="UP000249748"/>
    </source>
</evidence>
<reference evidence="1" key="1">
    <citation type="submission" date="2018-02" db="EMBL/GenBank/DDBJ databases">
        <title>The genomes of Aspergillus section Nigri reveals drivers in fungal speciation.</title>
        <authorList>
            <consortium name="DOE Joint Genome Institute"/>
            <person name="Vesth T.C."/>
            <person name="Nybo J."/>
            <person name="Theobald S."/>
            <person name="Brandl J."/>
            <person name="Frisvad J.C."/>
            <person name="Nielsen K.F."/>
            <person name="Lyhne E.K."/>
            <person name="Kogle M.E."/>
            <person name="Kuo A."/>
            <person name="Riley R."/>
            <person name="Clum A."/>
            <person name="Nolan M."/>
            <person name="Lipzen A."/>
            <person name="Salamov A."/>
            <person name="Henrissat B."/>
            <person name="Wiebenga A."/>
            <person name="De vries R.P."/>
            <person name="Grigoriev I.V."/>
            <person name="Mortensen U.H."/>
            <person name="Andersen M.R."/>
            <person name="Baker S.E."/>
        </authorList>
    </citation>
    <scope>NUCLEOTIDE SEQUENCE</scope>
    <source>
        <strain evidence="1">CBS 115574</strain>
    </source>
</reference>
<keyword evidence="2" id="KW-1185">Reference proteome</keyword>
<name>A0ACD1IC76_9EURO</name>
<evidence type="ECO:0000313" key="1">
    <source>
        <dbReference type="EMBL" id="RAK87830.1"/>
    </source>
</evidence>
<accession>A0ACD1IC76</accession>
<gene>
    <name evidence="1" type="ORF">BO79DRAFT_288144</name>
</gene>
<organism evidence="1 2">
    <name type="scientific">Aspergillus costaricaensis CBS 115574</name>
    <dbReference type="NCBI Taxonomy" id="1448317"/>
    <lineage>
        <taxon>Eukaryota</taxon>
        <taxon>Fungi</taxon>
        <taxon>Dikarya</taxon>
        <taxon>Ascomycota</taxon>
        <taxon>Pezizomycotina</taxon>
        <taxon>Eurotiomycetes</taxon>
        <taxon>Eurotiomycetidae</taxon>
        <taxon>Eurotiales</taxon>
        <taxon>Aspergillaceae</taxon>
        <taxon>Aspergillus</taxon>
        <taxon>Aspergillus subgen. Circumdati</taxon>
    </lineage>
</organism>
<dbReference type="Proteomes" id="UP000249748">
    <property type="component" value="Unassembled WGS sequence"/>
</dbReference>